<feature type="region of interest" description="Disordered" evidence="1">
    <location>
        <begin position="34"/>
        <end position="94"/>
    </location>
</feature>
<evidence type="ECO:0000256" key="1">
    <source>
        <dbReference type="SAM" id="MobiDB-lite"/>
    </source>
</evidence>
<sequence>MMGCGKRVDLTRTPGSAVHVPWFGDARGQWIAPAQSGVPAPGAAAPRAPGIRPNGPAAPRRAVPPGAALAFAWHDQDEPRPRTAAHPEGGTPTP</sequence>
<dbReference type="EMBL" id="BSRX01000020">
    <property type="protein sequence ID" value="GLW55618.1"/>
    <property type="molecule type" value="Genomic_DNA"/>
</dbReference>
<gene>
    <name evidence="2" type="ORF">Kpho01_36290</name>
</gene>
<protein>
    <submittedName>
        <fullName evidence="2">Uncharacterized protein</fullName>
    </submittedName>
</protein>
<feature type="compositionally biased region" description="Low complexity" evidence="1">
    <location>
        <begin position="34"/>
        <end position="70"/>
    </location>
</feature>
<dbReference type="AlphaFoldDB" id="A0A9W6UPQ8"/>
<comment type="caution">
    <text evidence="2">The sequence shown here is derived from an EMBL/GenBank/DDBJ whole genome shotgun (WGS) entry which is preliminary data.</text>
</comment>
<name>A0A9W6UPQ8_9ACTN</name>
<organism evidence="2 3">
    <name type="scientific">Kitasatospora phosalacinea</name>
    <dbReference type="NCBI Taxonomy" id="2065"/>
    <lineage>
        <taxon>Bacteria</taxon>
        <taxon>Bacillati</taxon>
        <taxon>Actinomycetota</taxon>
        <taxon>Actinomycetes</taxon>
        <taxon>Kitasatosporales</taxon>
        <taxon>Streptomycetaceae</taxon>
        <taxon>Kitasatospora</taxon>
    </lineage>
</organism>
<evidence type="ECO:0000313" key="3">
    <source>
        <dbReference type="Proteomes" id="UP001165143"/>
    </source>
</evidence>
<reference evidence="2" key="1">
    <citation type="submission" date="2023-02" db="EMBL/GenBank/DDBJ databases">
        <title>Kitasatospora phosalacinea NBRC 14362.</title>
        <authorList>
            <person name="Ichikawa N."/>
            <person name="Sato H."/>
            <person name="Tonouchi N."/>
        </authorList>
    </citation>
    <scope>NUCLEOTIDE SEQUENCE</scope>
    <source>
        <strain evidence="2">NBRC 14362</strain>
    </source>
</reference>
<dbReference type="Proteomes" id="UP001165143">
    <property type="component" value="Unassembled WGS sequence"/>
</dbReference>
<evidence type="ECO:0000313" key="2">
    <source>
        <dbReference type="EMBL" id="GLW55618.1"/>
    </source>
</evidence>
<accession>A0A9W6UPQ8</accession>
<proteinExistence type="predicted"/>